<reference evidence="3 4" key="1">
    <citation type="journal article" date="2012" name="Science">
        <title>The Paleozoic origin of enzymatic lignin decomposition reconstructed from 31 fungal genomes.</title>
        <authorList>
            <person name="Floudas D."/>
            <person name="Binder M."/>
            <person name="Riley R."/>
            <person name="Barry K."/>
            <person name="Blanchette R.A."/>
            <person name="Henrissat B."/>
            <person name="Martinez A.T."/>
            <person name="Otillar R."/>
            <person name="Spatafora J.W."/>
            <person name="Yadav J.S."/>
            <person name="Aerts A."/>
            <person name="Benoit I."/>
            <person name="Boyd A."/>
            <person name="Carlson A."/>
            <person name="Copeland A."/>
            <person name="Coutinho P.M."/>
            <person name="de Vries R.P."/>
            <person name="Ferreira P."/>
            <person name="Findley K."/>
            <person name="Foster B."/>
            <person name="Gaskell J."/>
            <person name="Glotzer D."/>
            <person name="Gorecki P."/>
            <person name="Heitman J."/>
            <person name="Hesse C."/>
            <person name="Hori C."/>
            <person name="Igarashi K."/>
            <person name="Jurgens J.A."/>
            <person name="Kallen N."/>
            <person name="Kersten P."/>
            <person name="Kohler A."/>
            <person name="Kuees U."/>
            <person name="Kumar T.K.A."/>
            <person name="Kuo A."/>
            <person name="LaButti K."/>
            <person name="Larrondo L.F."/>
            <person name="Lindquist E."/>
            <person name="Ling A."/>
            <person name="Lombard V."/>
            <person name="Lucas S."/>
            <person name="Lundell T."/>
            <person name="Martin R."/>
            <person name="McLaughlin D.J."/>
            <person name="Morgenstern I."/>
            <person name="Morin E."/>
            <person name="Murat C."/>
            <person name="Nagy L.G."/>
            <person name="Nolan M."/>
            <person name="Ohm R.A."/>
            <person name="Patyshakuliyeva A."/>
            <person name="Rokas A."/>
            <person name="Ruiz-Duenas F.J."/>
            <person name="Sabat G."/>
            <person name="Salamov A."/>
            <person name="Samejima M."/>
            <person name="Schmutz J."/>
            <person name="Slot J.C."/>
            <person name="St John F."/>
            <person name="Stenlid J."/>
            <person name="Sun H."/>
            <person name="Sun S."/>
            <person name="Syed K."/>
            <person name="Tsang A."/>
            <person name="Wiebenga A."/>
            <person name="Young D."/>
            <person name="Pisabarro A."/>
            <person name="Eastwood D.C."/>
            <person name="Martin F."/>
            <person name="Cullen D."/>
            <person name="Grigoriev I.V."/>
            <person name="Hibbett D.S."/>
        </authorList>
    </citation>
    <scope>NUCLEOTIDE SEQUENCE [LARGE SCALE GENOMIC DNA]</scope>
    <source>
        <strain evidence="3 4">MD-104</strain>
    </source>
</reference>
<sequence>MSVEHSGAPDVPVAWVRADDSSADRPKSSSSSARNDLPDVVYYDKINAYLKKHNIPNYGLAKVLYDEDLGNSCSVHVTISATAKDSKKGPQNERSHMRIVLDTVGESLDKFTSMKQLAICWRICPVFSIEISPVDSSKLTWKDHQGTPLQGISLQGTPFSADERKNLRELENKLKERMGTVEFMAIELIDADPKTGVTHQAHHNLESFYWLLVWIVLCHTHRDRKAGDPYSIPSQAVRVNYFLTQTSEVREKRETGEGGRTQRSEW</sequence>
<evidence type="ECO:0000256" key="1">
    <source>
        <dbReference type="SAM" id="MobiDB-lite"/>
    </source>
</evidence>
<dbReference type="Proteomes" id="UP000218811">
    <property type="component" value="Unassembled WGS sequence"/>
</dbReference>
<dbReference type="OrthoDB" id="5584477at2759"/>
<evidence type="ECO:0000259" key="2">
    <source>
        <dbReference type="Pfam" id="PF17667"/>
    </source>
</evidence>
<name>A0A2H3JPJ5_WOLCO</name>
<dbReference type="InterPro" id="IPR040976">
    <property type="entry name" value="Pkinase_fungal"/>
</dbReference>
<dbReference type="EMBL" id="KB468031">
    <property type="protein sequence ID" value="PCH39658.1"/>
    <property type="molecule type" value="Genomic_DNA"/>
</dbReference>
<evidence type="ECO:0000313" key="4">
    <source>
        <dbReference type="Proteomes" id="UP000218811"/>
    </source>
</evidence>
<dbReference type="Pfam" id="PF17667">
    <property type="entry name" value="Pkinase_fungal"/>
    <property type="match status" value="1"/>
</dbReference>
<accession>A0A2H3JPJ5</accession>
<gene>
    <name evidence="3" type="ORF">WOLCODRAFT_159244</name>
</gene>
<evidence type="ECO:0000313" key="3">
    <source>
        <dbReference type="EMBL" id="PCH39658.1"/>
    </source>
</evidence>
<feature type="region of interest" description="Disordered" evidence="1">
    <location>
        <begin position="1"/>
        <end position="33"/>
    </location>
</feature>
<keyword evidence="4" id="KW-1185">Reference proteome</keyword>
<protein>
    <recommendedName>
        <fullName evidence="2">Fungal-type protein kinase domain-containing protein</fullName>
    </recommendedName>
</protein>
<proteinExistence type="predicted"/>
<organism evidence="3 4">
    <name type="scientific">Wolfiporia cocos (strain MD-104)</name>
    <name type="common">Brown rot fungus</name>
    <dbReference type="NCBI Taxonomy" id="742152"/>
    <lineage>
        <taxon>Eukaryota</taxon>
        <taxon>Fungi</taxon>
        <taxon>Dikarya</taxon>
        <taxon>Basidiomycota</taxon>
        <taxon>Agaricomycotina</taxon>
        <taxon>Agaricomycetes</taxon>
        <taxon>Polyporales</taxon>
        <taxon>Phaeolaceae</taxon>
        <taxon>Wolfiporia</taxon>
    </lineage>
</organism>
<dbReference type="AlphaFoldDB" id="A0A2H3JPJ5"/>
<feature type="domain" description="Fungal-type protein kinase" evidence="2">
    <location>
        <begin position="171"/>
        <end position="216"/>
    </location>
</feature>
<feature type="compositionally biased region" description="Basic and acidic residues" evidence="1">
    <location>
        <begin position="17"/>
        <end position="27"/>
    </location>
</feature>